<name>A0A179G820_METCM</name>
<keyword evidence="2" id="KW-1185">Reference proteome</keyword>
<gene>
    <name evidence="1" type="ORF">VFPPC_15286</name>
</gene>
<evidence type="ECO:0000313" key="1">
    <source>
        <dbReference type="EMBL" id="OAQ73319.2"/>
    </source>
</evidence>
<dbReference type="AlphaFoldDB" id="A0A179G820"/>
<comment type="caution">
    <text evidence="1">The sequence shown here is derived from an EMBL/GenBank/DDBJ whole genome shotgun (WGS) entry which is preliminary data.</text>
</comment>
<protein>
    <submittedName>
        <fullName evidence="1">Uncharacterized protein</fullName>
    </submittedName>
</protein>
<organism evidence="1 2">
    <name type="scientific">Pochonia chlamydosporia 170</name>
    <dbReference type="NCBI Taxonomy" id="1380566"/>
    <lineage>
        <taxon>Eukaryota</taxon>
        <taxon>Fungi</taxon>
        <taxon>Dikarya</taxon>
        <taxon>Ascomycota</taxon>
        <taxon>Pezizomycotina</taxon>
        <taxon>Sordariomycetes</taxon>
        <taxon>Hypocreomycetidae</taxon>
        <taxon>Hypocreales</taxon>
        <taxon>Clavicipitaceae</taxon>
        <taxon>Pochonia</taxon>
    </lineage>
</organism>
<dbReference type="KEGG" id="pchm:VFPPC_15286"/>
<dbReference type="EMBL" id="LSBJ02000001">
    <property type="protein sequence ID" value="OAQ73319.2"/>
    <property type="molecule type" value="Genomic_DNA"/>
</dbReference>
<dbReference type="GeneID" id="28857033"/>
<dbReference type="Proteomes" id="UP000078397">
    <property type="component" value="Unassembled WGS sequence"/>
</dbReference>
<dbReference type="RefSeq" id="XP_018149402.2">
    <property type="nucleotide sequence ID" value="XM_018293039.2"/>
</dbReference>
<sequence>MDWPQFTRKKVWQGRYTNSRLSPVLLHQLHLCPPAPTTRVRSIESLYSTAQYSNNADGRSGSRNCRSLSGYPYGISAKMPRLCIHETALPKSHSCAYMQAYLPR</sequence>
<reference evidence="1 2" key="1">
    <citation type="journal article" date="2016" name="PLoS Pathog.">
        <title>Biosynthesis of antibiotic leucinostatins in bio-control fungus Purpureocillium lilacinum and their inhibition on phytophthora revealed by genome mining.</title>
        <authorList>
            <person name="Wang G."/>
            <person name="Liu Z."/>
            <person name="Lin R."/>
            <person name="Li E."/>
            <person name="Mao Z."/>
            <person name="Ling J."/>
            <person name="Yang Y."/>
            <person name="Yin W.B."/>
            <person name="Xie B."/>
        </authorList>
    </citation>
    <scope>NUCLEOTIDE SEQUENCE [LARGE SCALE GENOMIC DNA]</scope>
    <source>
        <strain evidence="1">170</strain>
    </source>
</reference>
<accession>A0A179G820</accession>
<proteinExistence type="predicted"/>
<evidence type="ECO:0000313" key="2">
    <source>
        <dbReference type="Proteomes" id="UP000078397"/>
    </source>
</evidence>